<proteinExistence type="predicted"/>
<keyword evidence="2" id="KW-1185">Reference proteome</keyword>
<comment type="caution">
    <text evidence="1">The sequence shown here is derived from an EMBL/GenBank/DDBJ whole genome shotgun (WGS) entry which is preliminary data.</text>
</comment>
<organism evidence="1 2">
    <name type="scientific">Novacetimonas hansenii</name>
    <name type="common">Komagataeibacter hansenii</name>
    <dbReference type="NCBI Taxonomy" id="436"/>
    <lineage>
        <taxon>Bacteria</taxon>
        <taxon>Pseudomonadati</taxon>
        <taxon>Pseudomonadota</taxon>
        <taxon>Alphaproteobacteria</taxon>
        <taxon>Acetobacterales</taxon>
        <taxon>Acetobacteraceae</taxon>
        <taxon>Novacetimonas</taxon>
    </lineage>
</organism>
<reference evidence="1 2" key="1">
    <citation type="submission" date="2019-06" db="EMBL/GenBank/DDBJ databases">
        <title>Whole genome shotgun sequence of Komagataeibacter hansenii NBRC 14820.</title>
        <authorList>
            <person name="Hosoyama A."/>
            <person name="Uohara A."/>
            <person name="Ohji S."/>
            <person name="Ichikawa N."/>
        </authorList>
    </citation>
    <scope>NUCLEOTIDE SEQUENCE [LARGE SCALE GENOMIC DNA]</scope>
    <source>
        <strain evidence="1 2">NBRC 14820</strain>
    </source>
</reference>
<protein>
    <submittedName>
        <fullName evidence="1">Uncharacterized protein</fullName>
    </submittedName>
</protein>
<sequence>MHHTPVNVAAIPVIYKILSMSSDDQLAPLVDTLTQTPHSILKICRAYERHTPNHSRYTDQIGDEIYRLGQKALNITDGSRPSYQHMIDALCKQLGLPAQEGDLADNETALLNIFTSQRLSSITADKQQAAVNKARQAAAEGASSFFGAAEWPPLAASLLQIAFLRLKHNEVTRANKESTEASSTPAPVSNSDALVISNNSGTPVLTLAQISVLDSDVGWRKVSKDDTGISRLNPLLQAVPGVATAVEVGASNYMNVIVPAGTKLVESVNHGGLIGTLRKIGTNEFAGAAKLDIGNLSALATSGAALNIASAVLAQKHLADISEKLSDIKEAIEDVAVFQKNERRSVLTGSIRYFEQIAGSVLSGELADEVVHVIEMHETKLLEVQEHLGIDIRNQTDALKILKDEEWVGQGKYIKALDEKHATLDKLYREMLLCLRARACGWQLLSAFPGREQRKEGRLKDIRASVLALLPQGEAAIALDQLLREKIKTVTSPAERSKILRNENALLNRISTQSAIVFDGLETSGRDISTYDAPLSMDLKIEDGIIVATRMR</sequence>
<dbReference type="Proteomes" id="UP000319478">
    <property type="component" value="Unassembled WGS sequence"/>
</dbReference>
<evidence type="ECO:0000313" key="2">
    <source>
        <dbReference type="Proteomes" id="UP000319478"/>
    </source>
</evidence>
<name>A0ABQ0SJ15_NOVHA</name>
<gene>
    <name evidence="1" type="ORF">GHA01_31780</name>
</gene>
<accession>A0ABQ0SJ15</accession>
<dbReference type="EMBL" id="BJNN01000213">
    <property type="protein sequence ID" value="GEC65329.1"/>
    <property type="molecule type" value="Genomic_DNA"/>
</dbReference>
<evidence type="ECO:0000313" key="1">
    <source>
        <dbReference type="EMBL" id="GEC65329.1"/>
    </source>
</evidence>